<name>A0A1G8TDB5_9EURY</name>
<evidence type="ECO:0000256" key="1">
    <source>
        <dbReference type="SAM" id="MobiDB-lite"/>
    </source>
</evidence>
<accession>A0A1G8TDB5</accession>
<dbReference type="RefSeq" id="WP_090302964.1">
    <property type="nucleotide sequence ID" value="NZ_FNFE01000001.1"/>
</dbReference>
<feature type="transmembrane region" description="Helical" evidence="2">
    <location>
        <begin position="261"/>
        <end position="278"/>
    </location>
</feature>
<dbReference type="STRING" id="1095776.SAMN04515672_0421"/>
<keyword evidence="4" id="KW-1185">Reference proteome</keyword>
<keyword evidence="2" id="KW-0472">Membrane</keyword>
<keyword evidence="2" id="KW-1133">Transmembrane helix</keyword>
<dbReference type="OrthoDB" id="275810at2157"/>
<feature type="transmembrane region" description="Helical" evidence="2">
    <location>
        <begin position="15"/>
        <end position="33"/>
    </location>
</feature>
<organism evidence="3 4">
    <name type="scientific">Natronorubrum texcoconense</name>
    <dbReference type="NCBI Taxonomy" id="1095776"/>
    <lineage>
        <taxon>Archaea</taxon>
        <taxon>Methanobacteriati</taxon>
        <taxon>Methanobacteriota</taxon>
        <taxon>Stenosarchaea group</taxon>
        <taxon>Halobacteria</taxon>
        <taxon>Halobacteriales</taxon>
        <taxon>Natrialbaceae</taxon>
        <taxon>Natronorubrum</taxon>
    </lineage>
</organism>
<proteinExistence type="predicted"/>
<dbReference type="EMBL" id="FNFE01000001">
    <property type="protein sequence ID" value="SDJ39433.1"/>
    <property type="molecule type" value="Genomic_DNA"/>
</dbReference>
<feature type="region of interest" description="Disordered" evidence="1">
    <location>
        <begin position="99"/>
        <end position="118"/>
    </location>
</feature>
<feature type="region of interest" description="Disordered" evidence="1">
    <location>
        <begin position="135"/>
        <end position="154"/>
    </location>
</feature>
<evidence type="ECO:0000313" key="4">
    <source>
        <dbReference type="Proteomes" id="UP000198882"/>
    </source>
</evidence>
<sequence>MDSIGVSFDVSFDPTFVYLLLVLFGAASLYQAFKAFRRYRSIRGAAATLDRERASGDATIVSGPVSVLESATPEREPPEAVSAVDHRSALFAWRIRRHSSSPGRRGSSTTETAEGGLAVGEFDVRHEGRYVRFDEDALAPESEGPNKPYDPFDDPALDLGDPTADVRLGEPDPVTKALERLRLIGDRGLFGDPELGFSVGGNSVTPDRYQAFVVGNGDELSIEGTVRETRDGPVLEPATETTPTVVASELGERGSKYRSTAIRHAVHAVVLIALGLWLPSLF</sequence>
<keyword evidence="2" id="KW-0812">Transmembrane</keyword>
<dbReference type="Proteomes" id="UP000198882">
    <property type="component" value="Unassembled WGS sequence"/>
</dbReference>
<protein>
    <submittedName>
        <fullName evidence="3">Uncharacterized protein</fullName>
    </submittedName>
</protein>
<evidence type="ECO:0000313" key="3">
    <source>
        <dbReference type="EMBL" id="SDJ39433.1"/>
    </source>
</evidence>
<reference evidence="4" key="1">
    <citation type="submission" date="2016-10" db="EMBL/GenBank/DDBJ databases">
        <authorList>
            <person name="Varghese N."/>
            <person name="Submissions S."/>
        </authorList>
    </citation>
    <scope>NUCLEOTIDE SEQUENCE [LARGE SCALE GENOMIC DNA]</scope>
    <source>
        <strain evidence="4">B4,CECT 8067,JCM 17497</strain>
    </source>
</reference>
<dbReference type="AlphaFoldDB" id="A0A1G8TDB5"/>
<evidence type="ECO:0000256" key="2">
    <source>
        <dbReference type="SAM" id="Phobius"/>
    </source>
</evidence>
<gene>
    <name evidence="3" type="ORF">SAMN04515672_0421</name>
</gene>